<feature type="region of interest" description="Disordered" evidence="3">
    <location>
        <begin position="204"/>
        <end position="301"/>
    </location>
</feature>
<accession>A0A833RL38</accession>
<dbReference type="Proteomes" id="UP000623129">
    <property type="component" value="Unassembled WGS sequence"/>
</dbReference>
<feature type="compositionally biased region" description="Polar residues" evidence="3">
    <location>
        <begin position="286"/>
        <end position="297"/>
    </location>
</feature>
<keyword evidence="2" id="KW-0479">Metal-binding</keyword>
<dbReference type="GO" id="GO:0008270">
    <property type="term" value="F:zinc ion binding"/>
    <property type="evidence" value="ECO:0007669"/>
    <property type="project" value="UniProtKB-KW"/>
</dbReference>
<feature type="region of interest" description="Disordered" evidence="3">
    <location>
        <begin position="575"/>
        <end position="712"/>
    </location>
</feature>
<dbReference type="EMBL" id="SWLB01000002">
    <property type="protein sequence ID" value="KAF3341086.1"/>
    <property type="molecule type" value="Genomic_DNA"/>
</dbReference>
<protein>
    <submittedName>
        <fullName evidence="6">Polyadenylation and cleavage factor</fullName>
    </submittedName>
</protein>
<gene>
    <name evidence="6" type="ORF">FCM35_KLT09930</name>
</gene>
<dbReference type="InterPro" id="IPR008942">
    <property type="entry name" value="ENTH_VHS"/>
</dbReference>
<feature type="compositionally biased region" description="Low complexity" evidence="3">
    <location>
        <begin position="675"/>
        <end position="692"/>
    </location>
</feature>
<feature type="region of interest" description="Disordered" evidence="3">
    <location>
        <begin position="1"/>
        <end position="32"/>
    </location>
</feature>
<dbReference type="GO" id="GO:0005737">
    <property type="term" value="C:cytoplasm"/>
    <property type="evidence" value="ECO:0007669"/>
    <property type="project" value="TreeGrafter"/>
</dbReference>
<dbReference type="PROSITE" id="PS00028">
    <property type="entry name" value="ZINC_FINGER_C2H2_1"/>
    <property type="match status" value="1"/>
</dbReference>
<sequence length="924" mass="101650">MRAVEMENSRRSTGLDRVPGPGSKKPRLDDSSVNLNLNRERTQFAGVRGGIVGGSTPAYTPSSVPAYDPNNSGNSGNSELVGQYKAALAELTFNSKPIITNLTIIAGENLHAAKSIAYTICANILEVPRDQKLPSLYLLDSIVKNIGRDYIKYFSPRLPEVFCKAYKHVDPSLHSSMRHLFGTWRGVFPPATLQAIEKELAFQPNPPSSSAAAAGTVAKGESPHSIHVNPKYLEARHQQQQQQQQRVPPPLMKGVQGVRSDELNATADTNNHAQRPERPAMEKSSLKWTQVSASTRPMQPRVPPEVLTISKKPEMGPVRRAASERVRLGRPTDGMFDTQKEIGGGGASSKSWKNSEEEEYVWDEYNGNNNVIGKIKREDGSAAKGKSVNLQRAKMLRPDNAPSINNNHKNDSIAPRLNKKGLHDPRLLSSKSVEGHVVHLRAKQEPASNVDLEMIRESIRQHGSSSQWTPHEAPLAHPRASIHSEVKQPTPPPRSLVGKVAPTARGSSRISNAIPPSHEFYNSKVGSSNPISDPFVHEQRQRYVPSSPSSSEHDYYQLPELSTQMHLYSSQPVDPLSQVTRPVKPPLQSPSSSSTSSEPFPDLKPGITSIARSKQQASSTSIFKPSAPLPYPARKDGPCSINKKGDSTNSDHTLNHVPGLVGAQPPLPSGPPPTSSWLAAPGAPSAAKHANATSGDPPLPSGPPPTSNPLSSLLSTLVAKGLISSPSTTKQAPVPKINQTKETEPVKDEPVVELKPVMQEVNLIGYEFKSEVMREYHPNVTNSLYDEMPHQCQKCGLRFELKDKFESHLEWHESDKPCTSRYEHSLGFSRKWYADSEKWVAGSFGTETDSLLEEEDDWLEEEQAGPMVPADERQILCVLCGDPFGDVFCYDREEWMYRDAVYLDEVCSVERRIIVHDKCAALLR</sequence>
<evidence type="ECO:0000313" key="7">
    <source>
        <dbReference type="Proteomes" id="UP000623129"/>
    </source>
</evidence>
<evidence type="ECO:0000256" key="3">
    <source>
        <dbReference type="SAM" id="MobiDB-lite"/>
    </source>
</evidence>
<evidence type="ECO:0000259" key="5">
    <source>
        <dbReference type="PROSITE" id="PS51391"/>
    </source>
</evidence>
<feature type="region of interest" description="Disordered" evidence="3">
    <location>
        <begin position="724"/>
        <end position="747"/>
    </location>
</feature>
<keyword evidence="2" id="KW-0863">Zinc-finger</keyword>
<feature type="compositionally biased region" description="Polar residues" evidence="3">
    <location>
        <begin position="610"/>
        <end position="623"/>
    </location>
</feature>
<reference evidence="6" key="1">
    <citation type="submission" date="2020-01" db="EMBL/GenBank/DDBJ databases">
        <title>Genome sequence of Kobresia littledalei, the first chromosome-level genome in the family Cyperaceae.</title>
        <authorList>
            <person name="Qu G."/>
        </authorList>
    </citation>
    <scope>NUCLEOTIDE SEQUENCE</scope>
    <source>
        <strain evidence="6">C.B.Clarke</strain>
        <tissue evidence="6">Leaf</tissue>
    </source>
</reference>
<dbReference type="Gene3D" id="1.25.40.90">
    <property type="match status" value="1"/>
</dbReference>
<feature type="domain" description="CID" evidence="5">
    <location>
        <begin position="76"/>
        <end position="204"/>
    </location>
</feature>
<feature type="compositionally biased region" description="Pro residues" evidence="3">
    <location>
        <begin position="665"/>
        <end position="674"/>
    </location>
</feature>
<dbReference type="PROSITE" id="PS51391">
    <property type="entry name" value="CID"/>
    <property type="match status" value="1"/>
</dbReference>
<feature type="compositionally biased region" description="Pro residues" evidence="3">
    <location>
        <begin position="697"/>
        <end position="707"/>
    </location>
</feature>
<name>A0A833RL38_9POAL</name>
<proteinExistence type="predicted"/>
<feature type="region of interest" description="Disordered" evidence="3">
    <location>
        <begin position="330"/>
        <end position="354"/>
    </location>
</feature>
<dbReference type="AlphaFoldDB" id="A0A833RL38"/>
<feature type="compositionally biased region" description="Basic and acidic residues" evidence="3">
    <location>
        <begin position="1"/>
        <end position="14"/>
    </location>
</feature>
<keyword evidence="1" id="KW-0507">mRNA processing</keyword>
<dbReference type="PANTHER" id="PTHR15921">
    <property type="entry name" value="PRE-MRNA CLEAVAGE COMPLEX II"/>
    <property type="match status" value="1"/>
</dbReference>
<organism evidence="6 7">
    <name type="scientific">Carex littledalei</name>
    <dbReference type="NCBI Taxonomy" id="544730"/>
    <lineage>
        <taxon>Eukaryota</taxon>
        <taxon>Viridiplantae</taxon>
        <taxon>Streptophyta</taxon>
        <taxon>Embryophyta</taxon>
        <taxon>Tracheophyta</taxon>
        <taxon>Spermatophyta</taxon>
        <taxon>Magnoliopsida</taxon>
        <taxon>Liliopsida</taxon>
        <taxon>Poales</taxon>
        <taxon>Cyperaceae</taxon>
        <taxon>Cyperoideae</taxon>
        <taxon>Cariceae</taxon>
        <taxon>Carex</taxon>
        <taxon>Carex subgen. Euthyceras</taxon>
    </lineage>
</organism>
<dbReference type="GO" id="GO:0031124">
    <property type="term" value="P:mRNA 3'-end processing"/>
    <property type="evidence" value="ECO:0007669"/>
    <property type="project" value="InterPro"/>
</dbReference>
<evidence type="ECO:0000259" key="4">
    <source>
        <dbReference type="PROSITE" id="PS50157"/>
    </source>
</evidence>
<feature type="domain" description="C2H2-type" evidence="4">
    <location>
        <begin position="790"/>
        <end position="817"/>
    </location>
</feature>
<dbReference type="PANTHER" id="PTHR15921:SF3">
    <property type="entry name" value="PRE-MRNA CLEAVAGE COMPLEX 2 PROTEIN PCF11"/>
    <property type="match status" value="1"/>
</dbReference>
<dbReference type="Pfam" id="PF23228">
    <property type="entry name" value="zf_PCFS4"/>
    <property type="match status" value="1"/>
</dbReference>
<comment type="caution">
    <text evidence="6">The sequence shown here is derived from an EMBL/GenBank/DDBJ whole genome shotgun (WGS) entry which is preliminary data.</text>
</comment>
<dbReference type="GO" id="GO:0005849">
    <property type="term" value="C:mRNA cleavage factor complex"/>
    <property type="evidence" value="ECO:0007669"/>
    <property type="project" value="TreeGrafter"/>
</dbReference>
<dbReference type="InterPro" id="IPR013087">
    <property type="entry name" value="Znf_C2H2_type"/>
</dbReference>
<dbReference type="Pfam" id="PF04818">
    <property type="entry name" value="CID"/>
    <property type="match status" value="1"/>
</dbReference>
<feature type="compositionally biased region" description="Basic and acidic residues" evidence="3">
    <location>
        <begin position="274"/>
        <end position="285"/>
    </location>
</feature>
<dbReference type="InterPro" id="IPR047415">
    <property type="entry name" value="Pcf11_CID"/>
</dbReference>
<dbReference type="CDD" id="cd16982">
    <property type="entry name" value="CID_Pcf11"/>
    <property type="match status" value="1"/>
</dbReference>
<dbReference type="InterPro" id="IPR057242">
    <property type="entry name" value="PCFS4-like"/>
</dbReference>
<evidence type="ECO:0000313" key="6">
    <source>
        <dbReference type="EMBL" id="KAF3341086.1"/>
    </source>
</evidence>
<dbReference type="GO" id="GO:0003729">
    <property type="term" value="F:mRNA binding"/>
    <property type="evidence" value="ECO:0007669"/>
    <property type="project" value="InterPro"/>
</dbReference>
<dbReference type="SUPFAM" id="SSF48464">
    <property type="entry name" value="ENTH/VHS domain"/>
    <property type="match status" value="1"/>
</dbReference>
<evidence type="ECO:0000256" key="2">
    <source>
        <dbReference type="PROSITE-ProRule" id="PRU00042"/>
    </source>
</evidence>
<dbReference type="PROSITE" id="PS50157">
    <property type="entry name" value="ZINC_FINGER_C2H2_2"/>
    <property type="match status" value="1"/>
</dbReference>
<feature type="region of interest" description="Disordered" evidence="3">
    <location>
        <begin position="483"/>
        <end position="516"/>
    </location>
</feature>
<dbReference type="InterPro" id="IPR006569">
    <property type="entry name" value="CID_dom"/>
</dbReference>
<dbReference type="GO" id="GO:0006369">
    <property type="term" value="P:termination of RNA polymerase II transcription"/>
    <property type="evidence" value="ECO:0007669"/>
    <property type="project" value="InterPro"/>
</dbReference>
<dbReference type="GO" id="GO:0000993">
    <property type="term" value="F:RNA polymerase II complex binding"/>
    <property type="evidence" value="ECO:0007669"/>
    <property type="project" value="InterPro"/>
</dbReference>
<keyword evidence="2" id="KW-0862">Zinc</keyword>
<feature type="compositionally biased region" description="Low complexity" evidence="3">
    <location>
        <begin position="589"/>
        <end position="600"/>
    </location>
</feature>
<dbReference type="OrthoDB" id="2129491at2759"/>
<dbReference type="InterPro" id="IPR045154">
    <property type="entry name" value="PCF11-like"/>
</dbReference>
<dbReference type="SMART" id="SM00582">
    <property type="entry name" value="RPR"/>
    <property type="match status" value="1"/>
</dbReference>
<evidence type="ECO:0000256" key="1">
    <source>
        <dbReference type="ARBA" id="ARBA00022664"/>
    </source>
</evidence>
<dbReference type="FunFam" id="1.25.40.90:FF:000023">
    <property type="entry name" value="polyadenylation and cleavage factor homolog 4"/>
    <property type="match status" value="1"/>
</dbReference>
<keyword evidence="7" id="KW-1185">Reference proteome</keyword>